<organism evidence="2 3">
    <name type="scientific">Mycolicibacter heraklionensis</name>
    <dbReference type="NCBI Taxonomy" id="512402"/>
    <lineage>
        <taxon>Bacteria</taxon>
        <taxon>Bacillati</taxon>
        <taxon>Actinomycetota</taxon>
        <taxon>Actinomycetes</taxon>
        <taxon>Mycobacteriales</taxon>
        <taxon>Mycobacteriaceae</taxon>
        <taxon>Mycolicibacter</taxon>
    </lineage>
</organism>
<proteinExistence type="predicted"/>
<dbReference type="InterPro" id="IPR051781">
    <property type="entry name" value="Metallo-dep_Hydrolase"/>
</dbReference>
<name>A0ABR5FI34_9MYCO</name>
<dbReference type="Gene3D" id="3.20.20.140">
    <property type="entry name" value="Metal-dependent hydrolases"/>
    <property type="match status" value="1"/>
</dbReference>
<dbReference type="InterPro" id="IPR006680">
    <property type="entry name" value="Amidohydro-rel"/>
</dbReference>
<gene>
    <name evidence="2" type="ORF">ABW16_05580</name>
</gene>
<accession>A0ABR5FI34</accession>
<dbReference type="Proteomes" id="UP000036464">
    <property type="component" value="Unassembled WGS sequence"/>
</dbReference>
<dbReference type="SUPFAM" id="SSF51338">
    <property type="entry name" value="Composite domain of metallo-dependent hydrolases"/>
    <property type="match status" value="1"/>
</dbReference>
<dbReference type="CDD" id="cd01299">
    <property type="entry name" value="Met_dep_hydrolase_A"/>
    <property type="match status" value="1"/>
</dbReference>
<dbReference type="InterPro" id="IPR032466">
    <property type="entry name" value="Metal_Hydrolase"/>
</dbReference>
<protein>
    <submittedName>
        <fullName evidence="2">Amidohydrolase</fullName>
    </submittedName>
</protein>
<feature type="domain" description="Amidohydrolase-related" evidence="1">
    <location>
        <begin position="60"/>
        <end position="415"/>
    </location>
</feature>
<dbReference type="EMBL" id="LDPO01000003">
    <property type="protein sequence ID" value="KLO30393.1"/>
    <property type="molecule type" value="Genomic_DNA"/>
</dbReference>
<evidence type="ECO:0000259" key="1">
    <source>
        <dbReference type="Pfam" id="PF01979"/>
    </source>
</evidence>
<dbReference type="InterPro" id="IPR011059">
    <property type="entry name" value="Metal-dep_hydrolase_composite"/>
</dbReference>
<dbReference type="PANTHER" id="PTHR43135">
    <property type="entry name" value="ALPHA-D-RIBOSE 1-METHYLPHOSPHONATE 5-TRIPHOSPHATE DIPHOSPHATASE"/>
    <property type="match status" value="1"/>
</dbReference>
<reference evidence="2 3" key="1">
    <citation type="submission" date="2015-05" db="EMBL/GenBank/DDBJ databases">
        <title>Genome sequence of Mycobacterium heraklionense Davo strain.</title>
        <authorList>
            <person name="Greninger A.L."/>
            <person name="Cunningham G."/>
            <person name="Miller S."/>
        </authorList>
    </citation>
    <scope>NUCLEOTIDE SEQUENCE [LARGE SCALE GENOMIC DNA]</scope>
    <source>
        <strain evidence="2 3">Davo</strain>
    </source>
</reference>
<evidence type="ECO:0000313" key="2">
    <source>
        <dbReference type="EMBL" id="KLO30393.1"/>
    </source>
</evidence>
<comment type="caution">
    <text evidence="2">The sequence shown here is derived from an EMBL/GenBank/DDBJ whole genome shotgun (WGS) entry which is preliminary data.</text>
</comment>
<dbReference type="InterPro" id="IPR057744">
    <property type="entry name" value="OTAase-like"/>
</dbReference>
<sequence>MSGPVSEVSVLRAARWLDIDAGVVRSPAVFVIEGDWITSVNPDVPLPVSADDIDLGDVTLLPGLMDMELNLLIGGPGSPEGLPTPLHGVQDDPAYRTLRAAVNARTTLEAGFTTVRNLGLMVKTGGYLLDVALQRAIDQGWHAGPRIYPAGHAVTPYGGHLDPTVFQRLAPGVMPLSVAEGIANGVPDVTACVRYQIRHGAKLIKVSASGGVMSHSTAPGAQQYSDAELAAIADEAHRAGVRVAAHAIGDTAIRACIRAGIDCIEHGFLATDETLAMMVDHGTFLVSTTYLTDALAVDRIAPELRKKAAEVFPQAKAMLPRAIEAGVRIACGTDAPAIPHGQNARELCALVERGMTPVQALRAATVTSAELVDADHELGRLAPGYRADIIAVPGDPTRDISTTLDVRFVMKDGRVHKRSS</sequence>
<dbReference type="Gene3D" id="2.30.40.10">
    <property type="entry name" value="Urease, subunit C, domain 1"/>
    <property type="match status" value="1"/>
</dbReference>
<keyword evidence="3" id="KW-1185">Reference proteome</keyword>
<dbReference type="PANTHER" id="PTHR43135:SF3">
    <property type="entry name" value="ALPHA-D-RIBOSE 1-METHYLPHOSPHONATE 5-TRIPHOSPHATE DIPHOSPHATASE"/>
    <property type="match status" value="1"/>
</dbReference>
<evidence type="ECO:0000313" key="3">
    <source>
        <dbReference type="Proteomes" id="UP000036464"/>
    </source>
</evidence>
<dbReference type="Pfam" id="PF01979">
    <property type="entry name" value="Amidohydro_1"/>
    <property type="match status" value="1"/>
</dbReference>
<dbReference type="SUPFAM" id="SSF51556">
    <property type="entry name" value="Metallo-dependent hydrolases"/>
    <property type="match status" value="1"/>
</dbReference>